<comment type="caution">
    <text evidence="1">The sequence shown here is derived from an EMBL/GenBank/DDBJ whole genome shotgun (WGS) entry which is preliminary data.</text>
</comment>
<sequence length="155" mass="17703">MDEKPKNDLASDAKIIYRWLNPNPSRRARMIANEAKEYIVEENAEANSGIIVYGRYANETIANPWSTRALVKQLIDERNTLKASRENLVDVLERIHIWQRAYPLKAFPKPDLKKAAEVLKDAGMTLDAITADNMRHVLDQIKSMVDLALKEAKET</sequence>
<name>A0A0F9QQ85_9ZZZZ</name>
<protein>
    <submittedName>
        <fullName evidence="1">Uncharacterized protein</fullName>
    </submittedName>
</protein>
<dbReference type="AlphaFoldDB" id="A0A0F9QQ85"/>
<proteinExistence type="predicted"/>
<gene>
    <name evidence="1" type="ORF">LCGC14_1066790</name>
</gene>
<accession>A0A0F9QQ85</accession>
<evidence type="ECO:0000313" key="1">
    <source>
        <dbReference type="EMBL" id="KKN07453.1"/>
    </source>
</evidence>
<dbReference type="EMBL" id="LAZR01004569">
    <property type="protein sequence ID" value="KKN07453.1"/>
    <property type="molecule type" value="Genomic_DNA"/>
</dbReference>
<organism evidence="1">
    <name type="scientific">marine sediment metagenome</name>
    <dbReference type="NCBI Taxonomy" id="412755"/>
    <lineage>
        <taxon>unclassified sequences</taxon>
        <taxon>metagenomes</taxon>
        <taxon>ecological metagenomes</taxon>
    </lineage>
</organism>
<reference evidence="1" key="1">
    <citation type="journal article" date="2015" name="Nature">
        <title>Complex archaea that bridge the gap between prokaryotes and eukaryotes.</title>
        <authorList>
            <person name="Spang A."/>
            <person name="Saw J.H."/>
            <person name="Jorgensen S.L."/>
            <person name="Zaremba-Niedzwiedzka K."/>
            <person name="Martijn J."/>
            <person name="Lind A.E."/>
            <person name="van Eijk R."/>
            <person name="Schleper C."/>
            <person name="Guy L."/>
            <person name="Ettema T.J."/>
        </authorList>
    </citation>
    <scope>NUCLEOTIDE SEQUENCE</scope>
</reference>